<feature type="compositionally biased region" description="Basic and acidic residues" evidence="4">
    <location>
        <begin position="10"/>
        <end position="21"/>
    </location>
</feature>
<keyword evidence="6" id="KW-1185">Reference proteome</keyword>
<feature type="region of interest" description="Disordered" evidence="4">
    <location>
        <begin position="90"/>
        <end position="152"/>
    </location>
</feature>
<dbReference type="OrthoDB" id="39760at10239"/>
<dbReference type="Proteomes" id="UP000289908">
    <property type="component" value="Segment"/>
</dbReference>
<keyword evidence="3" id="KW-0946">Virion</keyword>
<evidence type="ECO:0000256" key="4">
    <source>
        <dbReference type="SAM" id="MobiDB-lite"/>
    </source>
</evidence>
<sequence>MPLQDDSYSEEAKQKVVDRARGGVLKMPDVQDKLEDSDSNPEVAKQLKNFQKSSLNNEQLEQAKKLYVCYLRAQEIYEEQAQKRLGIRRKKHLADVSKAGHSGPGGSLPSSIFSSTTPTSASFTVLPSDSSSDLASQPKLKAPHPQTTKGKK</sequence>
<dbReference type="RefSeq" id="YP_009551879.1">
    <property type="nucleotide sequence ID" value="NC_040539.1"/>
</dbReference>
<reference evidence="5" key="1">
    <citation type="submission" date="2017-11" db="EMBL/GenBank/DDBJ databases">
        <title>Complete genome of Rhinolophus gammaherpesvirus-1.</title>
        <authorList>
            <person name="Maeda K."/>
            <person name="Noguchi K."/>
        </authorList>
    </citation>
    <scope>NUCLEOTIDE SEQUENCE [LARGE SCALE GENOMIC DNA]</scope>
    <source>
        <strain evidence="5">BV1</strain>
    </source>
</reference>
<evidence type="ECO:0000313" key="6">
    <source>
        <dbReference type="Proteomes" id="UP000289908"/>
    </source>
</evidence>
<protein>
    <submittedName>
        <fullName evidence="5">Small capsid protein</fullName>
    </submittedName>
</protein>
<proteinExistence type="predicted"/>
<dbReference type="GO" id="GO:0019028">
    <property type="term" value="C:viral capsid"/>
    <property type="evidence" value="ECO:0007669"/>
    <property type="project" value="UniProtKB-KW"/>
</dbReference>
<feature type="compositionally biased region" description="Polar residues" evidence="4">
    <location>
        <begin position="123"/>
        <end position="135"/>
    </location>
</feature>
<dbReference type="GeneID" id="41701502"/>
<dbReference type="InterPro" id="IPR009299">
    <property type="entry name" value="Herpes_capsid"/>
</dbReference>
<evidence type="ECO:0000256" key="3">
    <source>
        <dbReference type="ARBA" id="ARBA00022844"/>
    </source>
</evidence>
<feature type="compositionally biased region" description="Low complexity" evidence="4">
    <location>
        <begin position="107"/>
        <end position="122"/>
    </location>
</feature>
<keyword evidence="1" id="KW-0167">Capsid protein</keyword>
<evidence type="ECO:0000256" key="1">
    <source>
        <dbReference type="ARBA" id="ARBA00022561"/>
    </source>
</evidence>
<feature type="region of interest" description="Disordered" evidence="4">
    <location>
        <begin position="1"/>
        <end position="23"/>
    </location>
</feature>
<gene>
    <name evidence="5" type="primary">ORF72</name>
</gene>
<dbReference type="EMBL" id="LC333428">
    <property type="protein sequence ID" value="BBB06518.1"/>
    <property type="molecule type" value="Genomic_DNA"/>
</dbReference>
<name>A0A2Z5U664_9GAMA</name>
<keyword evidence="2" id="KW-1048">Host nucleus</keyword>
<evidence type="ECO:0000313" key="5">
    <source>
        <dbReference type="EMBL" id="BBB06518.1"/>
    </source>
</evidence>
<accession>A0A2Z5U664</accession>
<evidence type="ECO:0000256" key="2">
    <source>
        <dbReference type="ARBA" id="ARBA00022562"/>
    </source>
</evidence>
<dbReference type="Pfam" id="PF06112">
    <property type="entry name" value="Herpes_capsid"/>
    <property type="match status" value="1"/>
</dbReference>
<organism evidence="5">
    <name type="scientific">Rhinolophus gammaherpesvirus 1</name>
    <dbReference type="NCBI Taxonomy" id="2054179"/>
    <lineage>
        <taxon>Viruses</taxon>
        <taxon>Duplodnaviria</taxon>
        <taxon>Heunggongvirae</taxon>
        <taxon>Peploviricota</taxon>
        <taxon>Herviviricetes</taxon>
        <taxon>Herpesvirales</taxon>
        <taxon>Orthoherpesviridae</taxon>
        <taxon>Gammaherpesvirinae</taxon>
        <taxon>Percavirus</taxon>
        <taxon>Percavirus rhinolophidgamma1</taxon>
    </lineage>
</organism>
<dbReference type="KEGG" id="vg:41701502"/>